<evidence type="ECO:0000256" key="1">
    <source>
        <dbReference type="SAM" id="SignalP"/>
    </source>
</evidence>
<keyword evidence="3" id="KW-1185">Reference proteome</keyword>
<dbReference type="EMBL" id="NEDP02004983">
    <property type="protein sequence ID" value="OWF43940.1"/>
    <property type="molecule type" value="Genomic_DNA"/>
</dbReference>
<proteinExistence type="predicted"/>
<keyword evidence="1" id="KW-0732">Signal</keyword>
<evidence type="ECO:0000313" key="2">
    <source>
        <dbReference type="EMBL" id="OWF43940.1"/>
    </source>
</evidence>
<dbReference type="Proteomes" id="UP000242188">
    <property type="component" value="Unassembled WGS sequence"/>
</dbReference>
<evidence type="ECO:0000313" key="3">
    <source>
        <dbReference type="Proteomes" id="UP000242188"/>
    </source>
</evidence>
<name>A0A210Q5C4_MIZYE</name>
<protein>
    <submittedName>
        <fullName evidence="2">Uncharacterized protein</fullName>
    </submittedName>
</protein>
<reference evidence="2 3" key="1">
    <citation type="journal article" date="2017" name="Nat. Ecol. Evol.">
        <title>Scallop genome provides insights into evolution of bilaterian karyotype and development.</title>
        <authorList>
            <person name="Wang S."/>
            <person name="Zhang J."/>
            <person name="Jiao W."/>
            <person name="Li J."/>
            <person name="Xun X."/>
            <person name="Sun Y."/>
            <person name="Guo X."/>
            <person name="Huan P."/>
            <person name="Dong B."/>
            <person name="Zhang L."/>
            <person name="Hu X."/>
            <person name="Sun X."/>
            <person name="Wang J."/>
            <person name="Zhao C."/>
            <person name="Wang Y."/>
            <person name="Wang D."/>
            <person name="Huang X."/>
            <person name="Wang R."/>
            <person name="Lv J."/>
            <person name="Li Y."/>
            <person name="Zhang Z."/>
            <person name="Liu B."/>
            <person name="Lu W."/>
            <person name="Hui Y."/>
            <person name="Liang J."/>
            <person name="Zhou Z."/>
            <person name="Hou R."/>
            <person name="Li X."/>
            <person name="Liu Y."/>
            <person name="Li H."/>
            <person name="Ning X."/>
            <person name="Lin Y."/>
            <person name="Zhao L."/>
            <person name="Xing Q."/>
            <person name="Dou J."/>
            <person name="Li Y."/>
            <person name="Mao J."/>
            <person name="Guo H."/>
            <person name="Dou H."/>
            <person name="Li T."/>
            <person name="Mu C."/>
            <person name="Jiang W."/>
            <person name="Fu Q."/>
            <person name="Fu X."/>
            <person name="Miao Y."/>
            <person name="Liu J."/>
            <person name="Yu Q."/>
            <person name="Li R."/>
            <person name="Liao H."/>
            <person name="Li X."/>
            <person name="Kong Y."/>
            <person name="Jiang Z."/>
            <person name="Chourrout D."/>
            <person name="Li R."/>
            <person name="Bao Z."/>
        </authorList>
    </citation>
    <scope>NUCLEOTIDE SEQUENCE [LARGE SCALE GENOMIC DNA]</scope>
    <source>
        <strain evidence="2 3">PY_sf001</strain>
    </source>
</reference>
<accession>A0A210Q5C4</accession>
<gene>
    <name evidence="2" type="ORF">KP79_PYT06612</name>
</gene>
<feature type="signal peptide" evidence="1">
    <location>
        <begin position="1"/>
        <end position="20"/>
    </location>
</feature>
<organism evidence="2 3">
    <name type="scientific">Mizuhopecten yessoensis</name>
    <name type="common">Japanese scallop</name>
    <name type="synonym">Patinopecten yessoensis</name>
    <dbReference type="NCBI Taxonomy" id="6573"/>
    <lineage>
        <taxon>Eukaryota</taxon>
        <taxon>Metazoa</taxon>
        <taxon>Spiralia</taxon>
        <taxon>Lophotrochozoa</taxon>
        <taxon>Mollusca</taxon>
        <taxon>Bivalvia</taxon>
        <taxon>Autobranchia</taxon>
        <taxon>Pteriomorphia</taxon>
        <taxon>Pectinida</taxon>
        <taxon>Pectinoidea</taxon>
        <taxon>Pectinidae</taxon>
        <taxon>Mizuhopecten</taxon>
    </lineage>
</organism>
<dbReference type="AlphaFoldDB" id="A0A210Q5C4"/>
<sequence>MAGLTTPLVICAFVCALVSAITDERVAAAPVAEDSNQQGGRILKSLVKRWGEDMFGGCHCSWHVGCSSDTYCHFHHGHEYSCRPTCCGVECTHHGHDS</sequence>
<feature type="chain" id="PRO_5012668087" evidence="1">
    <location>
        <begin position="21"/>
        <end position="98"/>
    </location>
</feature>
<comment type="caution">
    <text evidence="2">The sequence shown here is derived from an EMBL/GenBank/DDBJ whole genome shotgun (WGS) entry which is preliminary data.</text>
</comment>